<keyword evidence="1" id="KW-0732">Signal</keyword>
<accession>A0ABD0LVZ8</accession>
<organism evidence="2 3">
    <name type="scientific">Batillaria attramentaria</name>
    <dbReference type="NCBI Taxonomy" id="370345"/>
    <lineage>
        <taxon>Eukaryota</taxon>
        <taxon>Metazoa</taxon>
        <taxon>Spiralia</taxon>
        <taxon>Lophotrochozoa</taxon>
        <taxon>Mollusca</taxon>
        <taxon>Gastropoda</taxon>
        <taxon>Caenogastropoda</taxon>
        <taxon>Sorbeoconcha</taxon>
        <taxon>Cerithioidea</taxon>
        <taxon>Batillariidae</taxon>
        <taxon>Batillaria</taxon>
    </lineage>
</organism>
<dbReference type="AlphaFoldDB" id="A0ABD0LVZ8"/>
<protein>
    <submittedName>
        <fullName evidence="2">Uncharacterized protein</fullName>
    </submittedName>
</protein>
<sequence length="107" mass="11937">MSFRILKHLAELMIISVGTCLGRICQSIWTADGILSFPQDRMHLSRQKRKELSLSPKPMCSPILPVVQKCAKGAGTVPCYIYVLVQFLLLLSFLRQRGTVCPAISMS</sequence>
<evidence type="ECO:0000256" key="1">
    <source>
        <dbReference type="SAM" id="SignalP"/>
    </source>
</evidence>
<proteinExistence type="predicted"/>
<name>A0ABD0LVZ8_9CAEN</name>
<evidence type="ECO:0000313" key="2">
    <source>
        <dbReference type="EMBL" id="KAK7503340.1"/>
    </source>
</evidence>
<comment type="caution">
    <text evidence="2">The sequence shown here is derived from an EMBL/GenBank/DDBJ whole genome shotgun (WGS) entry which is preliminary data.</text>
</comment>
<evidence type="ECO:0000313" key="3">
    <source>
        <dbReference type="Proteomes" id="UP001519460"/>
    </source>
</evidence>
<gene>
    <name evidence="2" type="ORF">BaRGS_00005261</name>
</gene>
<reference evidence="2 3" key="1">
    <citation type="journal article" date="2023" name="Sci. Data">
        <title>Genome assembly of the Korean intertidal mud-creeper Batillaria attramentaria.</title>
        <authorList>
            <person name="Patra A.K."/>
            <person name="Ho P.T."/>
            <person name="Jun S."/>
            <person name="Lee S.J."/>
            <person name="Kim Y."/>
            <person name="Won Y.J."/>
        </authorList>
    </citation>
    <scope>NUCLEOTIDE SEQUENCE [LARGE SCALE GENOMIC DNA]</scope>
    <source>
        <strain evidence="2">Wonlab-2016</strain>
    </source>
</reference>
<feature type="signal peptide" evidence="1">
    <location>
        <begin position="1"/>
        <end position="22"/>
    </location>
</feature>
<keyword evidence="3" id="KW-1185">Reference proteome</keyword>
<dbReference type="Proteomes" id="UP001519460">
    <property type="component" value="Unassembled WGS sequence"/>
</dbReference>
<dbReference type="EMBL" id="JACVVK020000020">
    <property type="protein sequence ID" value="KAK7503340.1"/>
    <property type="molecule type" value="Genomic_DNA"/>
</dbReference>
<feature type="chain" id="PRO_5044816781" evidence="1">
    <location>
        <begin position="23"/>
        <end position="107"/>
    </location>
</feature>